<organism evidence="2 3">
    <name type="scientific">Elysia crispata</name>
    <name type="common">lettuce slug</name>
    <dbReference type="NCBI Taxonomy" id="231223"/>
    <lineage>
        <taxon>Eukaryota</taxon>
        <taxon>Metazoa</taxon>
        <taxon>Spiralia</taxon>
        <taxon>Lophotrochozoa</taxon>
        <taxon>Mollusca</taxon>
        <taxon>Gastropoda</taxon>
        <taxon>Heterobranchia</taxon>
        <taxon>Euthyneura</taxon>
        <taxon>Panpulmonata</taxon>
        <taxon>Sacoglossa</taxon>
        <taxon>Placobranchoidea</taxon>
        <taxon>Plakobranchidae</taxon>
        <taxon>Elysia</taxon>
    </lineage>
</organism>
<accession>A0AAE0YFH2</accession>
<feature type="transmembrane region" description="Helical" evidence="1">
    <location>
        <begin position="51"/>
        <end position="69"/>
    </location>
</feature>
<keyword evidence="1" id="KW-0472">Membrane</keyword>
<comment type="caution">
    <text evidence="2">The sequence shown here is derived from an EMBL/GenBank/DDBJ whole genome shotgun (WGS) entry which is preliminary data.</text>
</comment>
<evidence type="ECO:0000256" key="1">
    <source>
        <dbReference type="SAM" id="Phobius"/>
    </source>
</evidence>
<keyword evidence="1" id="KW-0812">Transmembrane</keyword>
<dbReference type="AlphaFoldDB" id="A0AAE0YFH2"/>
<dbReference type="EMBL" id="JAWDGP010006331">
    <property type="protein sequence ID" value="KAK3742929.1"/>
    <property type="molecule type" value="Genomic_DNA"/>
</dbReference>
<sequence length="105" mass="12038">MYQEDMVKAKNNGHRWSQIRQLLFSSESCSLQLLLLNVIFCFQLSSVIGPSVAFGCKGILIIFGIFQAYETQRVRLKQVNDSRCCMLFVPQSHPCSANRKTRHLI</sequence>
<keyword evidence="1" id="KW-1133">Transmembrane helix</keyword>
<proteinExistence type="predicted"/>
<feature type="transmembrane region" description="Helical" evidence="1">
    <location>
        <begin position="21"/>
        <end position="45"/>
    </location>
</feature>
<dbReference type="Proteomes" id="UP001283361">
    <property type="component" value="Unassembled WGS sequence"/>
</dbReference>
<gene>
    <name evidence="2" type="ORF">RRG08_021886</name>
</gene>
<name>A0AAE0YFH2_9GAST</name>
<reference evidence="2" key="1">
    <citation type="journal article" date="2023" name="G3 (Bethesda)">
        <title>A reference genome for the long-term kleptoplast-retaining sea slug Elysia crispata morphotype clarki.</title>
        <authorList>
            <person name="Eastman K.E."/>
            <person name="Pendleton A.L."/>
            <person name="Shaikh M.A."/>
            <person name="Suttiyut T."/>
            <person name="Ogas R."/>
            <person name="Tomko P."/>
            <person name="Gavelis G."/>
            <person name="Widhalm J.R."/>
            <person name="Wisecaver J.H."/>
        </authorList>
    </citation>
    <scope>NUCLEOTIDE SEQUENCE</scope>
    <source>
        <strain evidence="2">ECLA1</strain>
    </source>
</reference>
<keyword evidence="3" id="KW-1185">Reference proteome</keyword>
<protein>
    <submittedName>
        <fullName evidence="2">Uncharacterized protein</fullName>
    </submittedName>
</protein>
<evidence type="ECO:0000313" key="3">
    <source>
        <dbReference type="Proteomes" id="UP001283361"/>
    </source>
</evidence>
<evidence type="ECO:0000313" key="2">
    <source>
        <dbReference type="EMBL" id="KAK3742929.1"/>
    </source>
</evidence>